<dbReference type="InterPro" id="IPR024370">
    <property type="entry name" value="PBP_domain"/>
</dbReference>
<dbReference type="SUPFAM" id="SSF53850">
    <property type="entry name" value="Periplasmic binding protein-like II"/>
    <property type="match status" value="1"/>
</dbReference>
<feature type="domain" description="PBP" evidence="2">
    <location>
        <begin position="31"/>
        <end position="289"/>
    </location>
</feature>
<comment type="caution">
    <text evidence="3">The sequence shown here is derived from an EMBL/GenBank/DDBJ whole genome shotgun (WGS) entry which is preliminary data.</text>
</comment>
<protein>
    <submittedName>
        <fullName evidence="3">Phosphate ABC transporter substrate-binding protein</fullName>
    </submittedName>
</protein>
<dbReference type="PROSITE" id="PS51257">
    <property type="entry name" value="PROKAR_LIPOPROTEIN"/>
    <property type="match status" value="1"/>
</dbReference>
<keyword evidence="1" id="KW-0732">Signal</keyword>
<evidence type="ECO:0000313" key="3">
    <source>
        <dbReference type="EMBL" id="RGU58647.1"/>
    </source>
</evidence>
<accession>A0A412TXN5</accession>
<organism evidence="3 4">
    <name type="scientific">Odoribacter splanchnicus</name>
    <dbReference type="NCBI Taxonomy" id="28118"/>
    <lineage>
        <taxon>Bacteria</taxon>
        <taxon>Pseudomonadati</taxon>
        <taxon>Bacteroidota</taxon>
        <taxon>Bacteroidia</taxon>
        <taxon>Bacteroidales</taxon>
        <taxon>Odoribacteraceae</taxon>
        <taxon>Odoribacter</taxon>
    </lineage>
</organism>
<evidence type="ECO:0000259" key="2">
    <source>
        <dbReference type="Pfam" id="PF12849"/>
    </source>
</evidence>
<dbReference type="PANTHER" id="PTHR30570">
    <property type="entry name" value="PERIPLASMIC PHOSPHATE BINDING COMPONENT OF PHOSPHATE ABC TRANSPORTER"/>
    <property type="match status" value="1"/>
</dbReference>
<dbReference type="EMBL" id="QRYC01000002">
    <property type="protein sequence ID" value="RGU58647.1"/>
    <property type="molecule type" value="Genomic_DNA"/>
</dbReference>
<evidence type="ECO:0000313" key="4">
    <source>
        <dbReference type="Proteomes" id="UP000284243"/>
    </source>
</evidence>
<dbReference type="Gene3D" id="3.40.190.10">
    <property type="entry name" value="Periplasmic binding protein-like II"/>
    <property type="match status" value="2"/>
</dbReference>
<reference evidence="3 4" key="1">
    <citation type="submission" date="2018-08" db="EMBL/GenBank/DDBJ databases">
        <title>A genome reference for cultivated species of the human gut microbiota.</title>
        <authorList>
            <person name="Zou Y."/>
            <person name="Xue W."/>
            <person name="Luo G."/>
        </authorList>
    </citation>
    <scope>NUCLEOTIDE SEQUENCE [LARGE SCALE GENOMIC DNA]</scope>
    <source>
        <strain evidence="3 4">AF16-14</strain>
    </source>
</reference>
<evidence type="ECO:0000256" key="1">
    <source>
        <dbReference type="ARBA" id="ARBA00022729"/>
    </source>
</evidence>
<dbReference type="Proteomes" id="UP000284243">
    <property type="component" value="Unassembled WGS sequence"/>
</dbReference>
<dbReference type="Pfam" id="PF12849">
    <property type="entry name" value="PBP_like_2"/>
    <property type="match status" value="1"/>
</dbReference>
<gene>
    <name evidence="3" type="ORF">DWW57_02750</name>
</gene>
<dbReference type="PANTHER" id="PTHR30570:SF1">
    <property type="entry name" value="PHOSPHATE-BINDING PROTEIN PSTS"/>
    <property type="match status" value="1"/>
</dbReference>
<dbReference type="RefSeq" id="WP_046404836.1">
    <property type="nucleotide sequence ID" value="NZ_CABJFF010000005.1"/>
</dbReference>
<dbReference type="InterPro" id="IPR050811">
    <property type="entry name" value="Phosphate_ABC_transporter"/>
</dbReference>
<proteinExistence type="predicted"/>
<name>A0A412TXN5_9BACT</name>
<dbReference type="AlphaFoldDB" id="A0A412TXN5"/>
<sequence>MLENKIGWIGVFILLLVGACRSKTEDNCIDTPTSGVIKIAVDESFQPVIDQEIGVFESIYTLAGIIPQYCSEVEAIDLLLKDSVRMAVTTRKLTSEERVTLENRKFFPKEIKIATDGIALIVNDQNQDSLISREEIQQIVSGEITSWKELGITSSPGKLQLVFDHPNSSTVRYVLDSLCPDRKLSDCLRAEKTNRRVIDYVAQNPEAMGVVGVSWLQNPEDSTNLSFLKQVKVLGVSRHRPAMSFNSFKPWQAYLALKEYPLIRDVYVILTDPRQGLASGFTGFLTSDRGQRIILKAGIVPATQPVRIVNVKEKW</sequence>